<dbReference type="Bgee" id="FBgn0244509">
    <property type="expression patterns" value="Expressed in male reproductive system and 1 other cell type or tissue"/>
</dbReference>
<evidence type="ECO:0000256" key="5">
    <source>
        <dbReference type="ARBA" id="ARBA00022989"/>
    </source>
</evidence>
<feature type="domain" description="ABC transporter" evidence="7">
    <location>
        <begin position="1305"/>
        <end position="1537"/>
    </location>
</feature>
<gene>
    <name evidence="9" type="primary">LOC6902321</name>
</gene>
<evidence type="ECO:0000313" key="8">
    <source>
        <dbReference type="Proteomes" id="UP000001819"/>
    </source>
</evidence>
<dbReference type="SMART" id="SM00382">
    <property type="entry name" value="AAA"/>
    <property type="match status" value="2"/>
</dbReference>
<dbReference type="KEGG" id="dpo:6902321"/>
<dbReference type="InterPro" id="IPR026082">
    <property type="entry name" value="ABCA"/>
</dbReference>
<evidence type="ECO:0000256" key="6">
    <source>
        <dbReference type="ARBA" id="ARBA00023136"/>
    </source>
</evidence>
<dbReference type="Pfam" id="PF12698">
    <property type="entry name" value="ABC2_membrane_3"/>
    <property type="match status" value="1"/>
</dbReference>
<evidence type="ECO:0000256" key="1">
    <source>
        <dbReference type="ARBA" id="ARBA00004141"/>
    </source>
</evidence>
<organism evidence="8 9">
    <name type="scientific">Drosophila pseudoobscura pseudoobscura</name>
    <name type="common">Fruit fly</name>
    <dbReference type="NCBI Taxonomy" id="46245"/>
    <lineage>
        <taxon>Eukaryota</taxon>
        <taxon>Metazoa</taxon>
        <taxon>Ecdysozoa</taxon>
        <taxon>Arthropoda</taxon>
        <taxon>Hexapoda</taxon>
        <taxon>Insecta</taxon>
        <taxon>Pterygota</taxon>
        <taxon>Neoptera</taxon>
        <taxon>Endopterygota</taxon>
        <taxon>Diptera</taxon>
        <taxon>Brachycera</taxon>
        <taxon>Muscomorpha</taxon>
        <taxon>Ephydroidea</taxon>
        <taxon>Drosophilidae</taxon>
        <taxon>Drosophila</taxon>
        <taxon>Sophophora</taxon>
    </lineage>
</organism>
<keyword evidence="8" id="KW-1185">Reference proteome</keyword>
<protein>
    <submittedName>
        <fullName evidence="9">ATP-binding cassette sub-family A member 2</fullName>
    </submittedName>
</protein>
<dbReference type="RefSeq" id="XP_002133848.2">
    <property type="nucleotide sequence ID" value="XM_002133812.3"/>
</dbReference>
<evidence type="ECO:0000256" key="2">
    <source>
        <dbReference type="ARBA" id="ARBA00022692"/>
    </source>
</evidence>
<dbReference type="GO" id="GO:0140359">
    <property type="term" value="F:ABC-type transporter activity"/>
    <property type="evidence" value="ECO:0007669"/>
    <property type="project" value="InterPro"/>
</dbReference>
<dbReference type="GO" id="GO:0016020">
    <property type="term" value="C:membrane"/>
    <property type="evidence" value="ECO:0007669"/>
    <property type="project" value="UniProtKB-SubCell"/>
</dbReference>
<evidence type="ECO:0000256" key="4">
    <source>
        <dbReference type="ARBA" id="ARBA00022840"/>
    </source>
</evidence>
<dbReference type="PROSITE" id="PS50893">
    <property type="entry name" value="ABC_TRANSPORTER_2"/>
    <property type="match status" value="2"/>
</dbReference>
<keyword evidence="2" id="KW-0812">Transmembrane</keyword>
<keyword evidence="6" id="KW-0472">Membrane</keyword>
<accession>B5DLS3</accession>
<dbReference type="Pfam" id="PF23321">
    <property type="entry name" value="R1_ABCA1"/>
    <property type="match status" value="1"/>
</dbReference>
<comment type="subcellular location">
    <subcellularLocation>
        <location evidence="1">Membrane</location>
        <topology evidence="1">Multi-pass membrane protein</topology>
    </subcellularLocation>
</comment>
<dbReference type="InterPro" id="IPR003439">
    <property type="entry name" value="ABC_transporter-like_ATP-bd"/>
</dbReference>
<dbReference type="PANTHER" id="PTHR19229">
    <property type="entry name" value="ATP-BINDING CASSETTE TRANSPORTER SUBFAMILY A ABCA"/>
    <property type="match status" value="1"/>
</dbReference>
<dbReference type="InterPro" id="IPR027417">
    <property type="entry name" value="P-loop_NTPase"/>
</dbReference>
<dbReference type="HOGENOM" id="CLU_000604_19_1_1"/>
<evidence type="ECO:0000259" key="7">
    <source>
        <dbReference type="PROSITE" id="PS50893"/>
    </source>
</evidence>
<dbReference type="InterPro" id="IPR003593">
    <property type="entry name" value="AAA+_ATPase"/>
</dbReference>
<feature type="domain" description="ABC transporter" evidence="7">
    <location>
        <begin position="499"/>
        <end position="732"/>
    </location>
</feature>
<keyword evidence="3" id="KW-0547">Nucleotide-binding</keyword>
<dbReference type="SMR" id="B5DLS3"/>
<evidence type="ECO:0000313" key="9">
    <source>
        <dbReference type="RefSeq" id="XP_002133848.2"/>
    </source>
</evidence>
<dbReference type="SUPFAM" id="SSF52540">
    <property type="entry name" value="P-loop containing nucleoside triphosphate hydrolases"/>
    <property type="match status" value="2"/>
</dbReference>
<dbReference type="GeneID" id="6902321"/>
<dbReference type="InterPro" id="IPR013525">
    <property type="entry name" value="ABC2_TM"/>
</dbReference>
<keyword evidence="4 9" id="KW-0067">ATP-binding</keyword>
<name>B5DLS3_DROPS</name>
<sequence length="1660" mass="190534">MTASFCLLFKRYIHIERNLWRRVLFEAIVMVIIMILIQGNPIAHTKQLLFPRAKSERDHVIVSHKLDDLDILSGMGDKKREKTKYLLAFAPKTEFTELVINAVADELGMKGVQGYKNNAELQKHFDERTTLAGIIFHDSPAKEPPESLSISIRFPSEFRTIKPFLTEARLWLTRCSGAVRDKQDNAKDTDTNQDLYIREGFLQLQHHVFLQWFQQLKIKYPHTYTEPQVEVFNIRLRAANSPCTMMTLVRMPAFLYNFLYLIPFLNIIRNIAGQLEDGVMVHQWHYGFSFCTQYCCLFLVLMLRLLLTALCSLVVLIVFWILESGPNVAQAIVGTILFILIYHIELILTAMLVAKLLVNPINCVLFGLVMWLFTYAAFSLILERYWDVRSYYVTFVLGSFFNTQLSFCMQLFHQMIDDSHSLKFYDFIVLFVSAAVCMLIYLLLFVLVQWRAPGRLLSRRVLRNKPRVDKPKSEAPIFIGRSPSWHNFEFVDANSEELMRLKHVSTSHRESEQKILKNISLRIYKGEILVILGHIGSGKLTLLRLIAGLKFPLRGTVSVLGNSYTHKGPSRRLVDFRFDEHGLSRHLTVQQTIEYHVRLKLQRDDEDRFKIEKRKWLTILDQHIESRNTKIGQLTYASTRLVALCCCLAGNTQVVILEEPTLKLTGSEAQTFWTIVNQEKESRAFVVATYSVGEAEHVADRVAIINLGVLEANGTPFFLRSKFTGTLDMIVTKKPHIPAEPITDFINQFLPRVQPENEIGDTLAYRIPISNRPRLQKLCLHLESDRNRLGIDYFRIVGTELSDTYMKLVKSFRLQKQIIPDVTQTFKYQVVSQKQLRRQRIRAMLYKKMIHTAPNVWPIIMIFTSFILIAIIAKLSVMLDVPEERSNVIEIGFGSGSEMKNIPDVTACGYVDIQSLTKAHHYKRQGGGHMMSSFTAGSFSCEKGSYRDNLKKMNELKSLGAIEQAGDQIMNGYITQDVFHSAAMMLNLMHNAILKLAYPDSKKHFTLVTNHPLPTQLSMKINLIDNKIAHMNAPLALGCILPLAVSVFIIPLVEEQVHQLRILQVIAGLGMPIYWGVNMFWDLFTYIIYSVIIVVIMAVMGIGGFGSYENFLILILMGLYGFAALTHTYVLSFYVNASRIRGFLASLLLHGITGIVLYILFWDVANSNDIFYYGACLFPGFSLLDGVSNIYTQCLEESLCEDKCQKTPSCTMENMAEMVPNCHFHSYFTWSSPGIMPAIIYMLISGLLGVLLIFWIELHRREKKYHSSRDLHDLRTATYPFDDADMADVKLKIAESDMTKCKQSVFLVDQVEAKVPITGTRVNTVSFALNKYMSMGIYGRRNSGKSHLIRQLVGIDGFAFGEIYVRGLDLKLDTDKIRTYMGYCPQHLGLLMELTPREHIRLLCMIRGVPELKITEKMHDLCLMLNMTGWMHRKCAYLTAEKLRKLNVALALVAYNKILVLDEPTYGLPGTTRDEIWNILRYIRHCGKTVIFATNDELECKKLGDFIILLHDSEMVSLGSLHYLRFKYSTGFYLEVRLIRDGKTLAETQEHLRKDMDNLARFVNFLHDKSELVSHSNHWLKYYVPVGDIVYSYLYGSLEKNKMRLNIQDYCIYQADVNSVIEQVHEMRSELKRRIGSNGQLHRFSQKEKDAGKGKGKAKK</sequence>
<dbReference type="InterPro" id="IPR056264">
    <property type="entry name" value="R2_ABCA1-4-like"/>
</dbReference>
<dbReference type="GO" id="GO:0005524">
    <property type="term" value="F:ATP binding"/>
    <property type="evidence" value="ECO:0007669"/>
    <property type="project" value="UniProtKB-KW"/>
</dbReference>
<reference evidence="9" key="1">
    <citation type="submission" date="2025-08" db="UniProtKB">
        <authorList>
            <consortium name="RefSeq"/>
        </authorList>
    </citation>
    <scope>IDENTIFICATION</scope>
    <source>
        <strain evidence="9">MV-25-SWS-2005</strain>
        <tissue evidence="9">Whole body</tissue>
    </source>
</reference>
<accession>A0A6I8UZX4</accession>
<proteinExistence type="predicted"/>
<dbReference type="Pfam" id="PF00005">
    <property type="entry name" value="ABC_tran"/>
    <property type="match status" value="2"/>
</dbReference>
<evidence type="ECO:0000256" key="3">
    <source>
        <dbReference type="ARBA" id="ARBA00022741"/>
    </source>
</evidence>
<dbReference type="PANTHER" id="PTHR19229:SF250">
    <property type="entry name" value="ABC TRANSPORTER DOMAIN-CONTAINING PROTEIN-RELATED"/>
    <property type="match status" value="1"/>
</dbReference>
<dbReference type="Gene3D" id="3.40.50.300">
    <property type="entry name" value="P-loop containing nucleotide triphosphate hydrolases"/>
    <property type="match status" value="2"/>
</dbReference>
<dbReference type="eggNOG" id="KOG0059">
    <property type="taxonomic scope" value="Eukaryota"/>
</dbReference>
<dbReference type="Proteomes" id="UP000001819">
    <property type="component" value="Chromosome X"/>
</dbReference>
<keyword evidence="5" id="KW-1133">Transmembrane helix</keyword>
<dbReference type="GO" id="GO:0016887">
    <property type="term" value="F:ATP hydrolysis activity"/>
    <property type="evidence" value="ECO:0007669"/>
    <property type="project" value="InterPro"/>
</dbReference>
<dbReference type="InParanoid" id="B5DLS3"/>